<dbReference type="PANTHER" id="PTHR43852">
    <property type="entry name" value="NUCLEOTIDYLTRANSFERASE"/>
    <property type="match status" value="1"/>
</dbReference>
<feature type="domain" description="Polymerase beta nucleotidyltransferase" evidence="1">
    <location>
        <begin position="7"/>
        <end position="96"/>
    </location>
</feature>
<evidence type="ECO:0000259" key="1">
    <source>
        <dbReference type="Pfam" id="PF18765"/>
    </source>
</evidence>
<dbReference type="EMBL" id="FOJS01000008">
    <property type="protein sequence ID" value="SFA44731.1"/>
    <property type="molecule type" value="Genomic_DNA"/>
</dbReference>
<dbReference type="RefSeq" id="WP_090948535.1">
    <property type="nucleotide sequence ID" value="NZ_FOJS01000008.1"/>
</dbReference>
<dbReference type="InterPro" id="IPR041633">
    <property type="entry name" value="Polbeta"/>
</dbReference>
<dbReference type="NCBIfam" id="NF047752">
    <property type="entry name" value="MntA_antitoxin"/>
    <property type="match status" value="1"/>
</dbReference>
<name>A0A1I0SZ04_9BACL</name>
<keyword evidence="3" id="KW-1185">Reference proteome</keyword>
<evidence type="ECO:0000313" key="3">
    <source>
        <dbReference type="Proteomes" id="UP000198650"/>
    </source>
</evidence>
<sequence length="132" mass="15193">MNHDFKAIVQFLVKKLNPYVIYLFGSQAQQQARQDSDIDLAFLSEQTLSHYERFMIAEELAAMLNCDVDLIDLKEATTVFQAQVVGNGKVLYCADDHKKARFEMKVLKEYAKLNEERAGILEQIQKRGAVYE</sequence>
<dbReference type="InterPro" id="IPR043519">
    <property type="entry name" value="NT_sf"/>
</dbReference>
<dbReference type="SUPFAM" id="SSF81301">
    <property type="entry name" value="Nucleotidyltransferase"/>
    <property type="match status" value="1"/>
</dbReference>
<dbReference type="STRING" id="186116.SAMN05192569_100814"/>
<dbReference type="InterPro" id="IPR052930">
    <property type="entry name" value="TA_antitoxin_MntA"/>
</dbReference>
<proteinExistence type="predicted"/>
<dbReference type="PANTHER" id="PTHR43852:SF2">
    <property type="entry name" value="PROTEIN ADENYLYLTRANSFERASE MNTA"/>
    <property type="match status" value="1"/>
</dbReference>
<gene>
    <name evidence="2" type="ORF">SAMN05192569_100814</name>
</gene>
<dbReference type="AlphaFoldDB" id="A0A1I0SZ04"/>
<dbReference type="Gene3D" id="3.30.460.10">
    <property type="entry name" value="Beta Polymerase, domain 2"/>
    <property type="match status" value="1"/>
</dbReference>
<dbReference type="Pfam" id="PF18765">
    <property type="entry name" value="Polbeta"/>
    <property type="match status" value="1"/>
</dbReference>
<evidence type="ECO:0000313" key="2">
    <source>
        <dbReference type="EMBL" id="SFA44731.1"/>
    </source>
</evidence>
<dbReference type="CDD" id="cd05403">
    <property type="entry name" value="NT_KNTase_like"/>
    <property type="match status" value="1"/>
</dbReference>
<dbReference type="Proteomes" id="UP000198650">
    <property type="component" value="Unassembled WGS sequence"/>
</dbReference>
<protein>
    <submittedName>
        <fullName evidence="2">Nucleotidyltransferase domain-containing protein</fullName>
    </submittedName>
</protein>
<keyword evidence="2" id="KW-0808">Transferase</keyword>
<dbReference type="OrthoDB" id="9816197at2"/>
<accession>A0A1I0SZ04</accession>
<dbReference type="GO" id="GO:0016740">
    <property type="term" value="F:transferase activity"/>
    <property type="evidence" value="ECO:0007669"/>
    <property type="project" value="UniProtKB-KW"/>
</dbReference>
<reference evidence="3" key="1">
    <citation type="submission" date="2016-10" db="EMBL/GenBank/DDBJ databases">
        <authorList>
            <person name="Varghese N."/>
            <person name="Submissions S."/>
        </authorList>
    </citation>
    <scope>NUCLEOTIDE SEQUENCE [LARGE SCALE GENOMIC DNA]</scope>
    <source>
        <strain evidence="3">M1</strain>
    </source>
</reference>
<organism evidence="2 3">
    <name type="scientific">Parageobacillus thermantarcticus</name>
    <dbReference type="NCBI Taxonomy" id="186116"/>
    <lineage>
        <taxon>Bacteria</taxon>
        <taxon>Bacillati</taxon>
        <taxon>Bacillota</taxon>
        <taxon>Bacilli</taxon>
        <taxon>Bacillales</taxon>
        <taxon>Anoxybacillaceae</taxon>
        <taxon>Parageobacillus</taxon>
    </lineage>
</organism>